<proteinExistence type="inferred from homology"/>
<keyword evidence="1 2" id="KW-0808">Transferase</keyword>
<dbReference type="Proteomes" id="UP000594688">
    <property type="component" value="Chromosome"/>
</dbReference>
<organism evidence="4 5">
    <name type="scientific">Candidatus Nitronauta litoralis</name>
    <dbReference type="NCBI Taxonomy" id="2705533"/>
    <lineage>
        <taxon>Bacteria</taxon>
        <taxon>Pseudomonadati</taxon>
        <taxon>Nitrospinota/Tectimicrobiota group</taxon>
        <taxon>Nitrospinota</taxon>
        <taxon>Nitrospinia</taxon>
        <taxon>Nitrospinales</taxon>
        <taxon>Nitrospinaceae</taxon>
        <taxon>Candidatus Nitronauta</taxon>
    </lineage>
</organism>
<dbReference type="GO" id="GO:0016020">
    <property type="term" value="C:membrane"/>
    <property type="evidence" value="ECO:0007669"/>
    <property type="project" value="InterPro"/>
</dbReference>
<evidence type="ECO:0000256" key="2">
    <source>
        <dbReference type="RuleBase" id="RU003750"/>
    </source>
</evidence>
<feature type="transmembrane region" description="Helical" evidence="3">
    <location>
        <begin position="217"/>
        <end position="241"/>
    </location>
</feature>
<keyword evidence="3" id="KW-0472">Membrane</keyword>
<evidence type="ECO:0000313" key="5">
    <source>
        <dbReference type="Proteomes" id="UP000594688"/>
    </source>
</evidence>
<dbReference type="Gene3D" id="1.20.120.1760">
    <property type="match status" value="1"/>
</dbReference>
<dbReference type="GO" id="GO:0016780">
    <property type="term" value="F:phosphotransferase activity, for other substituted phosphate groups"/>
    <property type="evidence" value="ECO:0007669"/>
    <property type="project" value="InterPro"/>
</dbReference>
<dbReference type="PROSITE" id="PS00379">
    <property type="entry name" value="CDP_ALCOHOL_P_TRANSF"/>
    <property type="match status" value="1"/>
</dbReference>
<feature type="transmembrane region" description="Helical" evidence="3">
    <location>
        <begin position="287"/>
        <end position="307"/>
    </location>
</feature>
<name>A0A7T0BU36_9BACT</name>
<dbReference type="AlphaFoldDB" id="A0A7T0BU36"/>
<evidence type="ECO:0000313" key="4">
    <source>
        <dbReference type="EMBL" id="QPJ60837.1"/>
    </source>
</evidence>
<gene>
    <name evidence="4" type="ORF">G3M70_02610</name>
</gene>
<dbReference type="InterPro" id="IPR043130">
    <property type="entry name" value="CDP-OH_PTrfase_TM_dom"/>
</dbReference>
<evidence type="ECO:0000256" key="1">
    <source>
        <dbReference type="ARBA" id="ARBA00022679"/>
    </source>
</evidence>
<accession>A0A7T0BU36</accession>
<feature type="transmembrane region" description="Helical" evidence="3">
    <location>
        <begin position="313"/>
        <end position="332"/>
    </location>
</feature>
<dbReference type="InterPro" id="IPR048254">
    <property type="entry name" value="CDP_ALCOHOL_P_TRANSF_CS"/>
</dbReference>
<dbReference type="InterPro" id="IPR000462">
    <property type="entry name" value="CDP-OH_P_trans"/>
</dbReference>
<dbReference type="Pfam" id="PF01066">
    <property type="entry name" value="CDP-OH_P_transf"/>
    <property type="match status" value="1"/>
</dbReference>
<feature type="transmembrane region" description="Helical" evidence="3">
    <location>
        <begin position="247"/>
        <end position="266"/>
    </location>
</feature>
<keyword evidence="3" id="KW-0812">Transmembrane</keyword>
<reference evidence="4 5" key="1">
    <citation type="submission" date="2020-02" db="EMBL/GenBank/DDBJ databases">
        <title>Genomic and physiological characterization of two novel Nitrospinaceae genera.</title>
        <authorList>
            <person name="Mueller A.J."/>
            <person name="Jung M.-Y."/>
            <person name="Strachan C.R."/>
            <person name="Herbold C.W."/>
            <person name="Kirkegaard R.H."/>
            <person name="Daims H."/>
        </authorList>
    </citation>
    <scope>NUCLEOTIDE SEQUENCE [LARGE SCALE GENOMIC DNA]</scope>
    <source>
        <strain evidence="4">EB</strain>
    </source>
</reference>
<dbReference type="EMBL" id="CP048685">
    <property type="protein sequence ID" value="QPJ60837.1"/>
    <property type="molecule type" value="Genomic_DNA"/>
</dbReference>
<comment type="similarity">
    <text evidence="2">Belongs to the CDP-alcohol phosphatidyltransferase class-I family.</text>
</comment>
<dbReference type="GO" id="GO:0008654">
    <property type="term" value="P:phospholipid biosynthetic process"/>
    <property type="evidence" value="ECO:0007669"/>
    <property type="project" value="InterPro"/>
</dbReference>
<dbReference type="KEGG" id="nli:G3M70_02610"/>
<protein>
    <submittedName>
        <fullName evidence="4">CDP-alcohol phosphatidyltransferase family protein</fullName>
    </submittedName>
</protein>
<feature type="transmembrane region" description="Helical" evidence="3">
    <location>
        <begin position="369"/>
        <end position="402"/>
    </location>
</feature>
<evidence type="ECO:0000256" key="3">
    <source>
        <dbReference type="SAM" id="Phobius"/>
    </source>
</evidence>
<keyword evidence="3" id="KW-1133">Transmembrane helix</keyword>
<sequence length="425" mass="46920">MANLIESALENGSDNARVVLILRDPPAPYKLEDWYLKPITGVPFVLLNILNLQRGGVEHLTLYHPNLKAGNGDSWVERVKEDKRCKLELNIVSDRDGLKKALEQSPWVVNGGALHRKQEIAVLLSGATDQGWVEQVNIDEVPALTEFRKTSLSGDGEKDIEDAGALVYFSGAKDRQLSQRRDFRRQSAVLLAESGLSNDSLMDRLVTRQISRQFTRFLVMTPLTPNQITFIAMITGLMAAACFWSGGYEGGVAGAVLLLVSAWIDCADGEVARLKFLESPLGGILDIWADNIVHSAVFFSIGMGLFFSTENGIYKILGTLAVIGTLMAFALLQSSLIESKMKATEEVSGKNEKEKEDTSLVDQMANRDFIYFLFALALVDQLGIFLALTAIGSNVFALWLVFLRYRGAWSSSTDLCSKNSEKLKR</sequence>